<evidence type="ECO:0000256" key="1">
    <source>
        <dbReference type="ARBA" id="ARBA00009981"/>
    </source>
</evidence>
<gene>
    <name evidence="2" type="ORF">SAMN05421508_101802</name>
</gene>
<comment type="similarity">
    <text evidence="1">Belongs to the phD/YefM antitoxin family.</text>
</comment>
<reference evidence="2 3" key="1">
    <citation type="submission" date="2017-09" db="EMBL/GenBank/DDBJ databases">
        <authorList>
            <person name="Ehlers B."/>
            <person name="Leendertz F.H."/>
        </authorList>
    </citation>
    <scope>NUCLEOTIDE SEQUENCE [LARGE SCALE GENOMIC DNA]</scope>
    <source>
        <strain evidence="2 3">USBA 140</strain>
    </source>
</reference>
<dbReference type="InterPro" id="IPR036165">
    <property type="entry name" value="YefM-like_sf"/>
</dbReference>
<proteinExistence type="inferred from homology"/>
<evidence type="ECO:0000313" key="2">
    <source>
        <dbReference type="EMBL" id="SOD91086.1"/>
    </source>
</evidence>
<accession>A0A286G797</accession>
<dbReference type="SUPFAM" id="SSF143120">
    <property type="entry name" value="YefM-like"/>
    <property type="match status" value="1"/>
</dbReference>
<protein>
    <submittedName>
        <fullName evidence="2">Antitoxin component of toxin-antitoxin stability system, DNA-binding transcriptional repressor</fullName>
    </submittedName>
</protein>
<organism evidence="2 3">
    <name type="scientific">Caenispirillum bisanense</name>
    <dbReference type="NCBI Taxonomy" id="414052"/>
    <lineage>
        <taxon>Bacteria</taxon>
        <taxon>Pseudomonadati</taxon>
        <taxon>Pseudomonadota</taxon>
        <taxon>Alphaproteobacteria</taxon>
        <taxon>Rhodospirillales</taxon>
        <taxon>Novispirillaceae</taxon>
        <taxon>Caenispirillum</taxon>
    </lineage>
</organism>
<name>A0A286G797_9PROT</name>
<dbReference type="OrthoDB" id="9800503at2"/>
<keyword evidence="3" id="KW-1185">Reference proteome</keyword>
<dbReference type="EMBL" id="OCNJ01000001">
    <property type="protein sequence ID" value="SOD91086.1"/>
    <property type="molecule type" value="Genomic_DNA"/>
</dbReference>
<keyword evidence="2" id="KW-0238">DNA-binding</keyword>
<dbReference type="Gene3D" id="3.40.1620.10">
    <property type="entry name" value="YefM-like domain"/>
    <property type="match status" value="1"/>
</dbReference>
<dbReference type="RefSeq" id="WP_097277657.1">
    <property type="nucleotide sequence ID" value="NZ_OCNJ01000001.1"/>
</dbReference>
<dbReference type="Proteomes" id="UP000219621">
    <property type="component" value="Unassembled WGS sequence"/>
</dbReference>
<sequence length="79" mass="8734">MNKVTLAHAKEHLEDLIAQAEAGEAVSILRDGREVARLTAAGPRRPISLSELKAVTDPMPEQPETAADLVRRMRDEARY</sequence>
<dbReference type="GO" id="GO:0003677">
    <property type="term" value="F:DNA binding"/>
    <property type="evidence" value="ECO:0007669"/>
    <property type="project" value="UniProtKB-KW"/>
</dbReference>
<dbReference type="AlphaFoldDB" id="A0A286G797"/>
<evidence type="ECO:0000313" key="3">
    <source>
        <dbReference type="Proteomes" id="UP000219621"/>
    </source>
</evidence>